<protein>
    <recommendedName>
        <fullName evidence="9">ABC-type quaternary amine transporter</fullName>
        <ecNumber evidence="9">7.6.2.9</ecNumber>
    </recommendedName>
</protein>
<evidence type="ECO:0000256" key="1">
    <source>
        <dbReference type="ARBA" id="ARBA00022448"/>
    </source>
</evidence>
<dbReference type="PROSITE" id="PS00211">
    <property type="entry name" value="ABC_TRANSPORTER_1"/>
    <property type="match status" value="1"/>
</dbReference>
<dbReference type="SMART" id="SM00382">
    <property type="entry name" value="AAA"/>
    <property type="match status" value="1"/>
</dbReference>
<dbReference type="InterPro" id="IPR003439">
    <property type="entry name" value="ABC_transporter-like_ATP-bd"/>
</dbReference>
<dbReference type="Proteomes" id="UP000713596">
    <property type="component" value="Unassembled WGS sequence"/>
</dbReference>
<dbReference type="SUPFAM" id="SSF52540">
    <property type="entry name" value="P-loop containing nucleoside triphosphate hydrolases"/>
    <property type="match status" value="1"/>
</dbReference>
<dbReference type="InterPro" id="IPR003593">
    <property type="entry name" value="AAA+_ATPase"/>
</dbReference>
<dbReference type="Gene3D" id="3.40.50.300">
    <property type="entry name" value="P-loop containing nucleotide triphosphate hydrolases"/>
    <property type="match status" value="1"/>
</dbReference>
<keyword evidence="2" id="KW-1003">Cell membrane</keyword>
<keyword evidence="5 11" id="KW-0067">ATP-binding</keyword>
<dbReference type="Pfam" id="PF00005">
    <property type="entry name" value="ABC_tran"/>
    <property type="match status" value="1"/>
</dbReference>
<name>A0A948T2J9_9FIRM</name>
<evidence type="ECO:0000256" key="6">
    <source>
        <dbReference type="ARBA" id="ARBA00023004"/>
    </source>
</evidence>
<accession>A0A948T2J9</accession>
<dbReference type="GO" id="GO:0015418">
    <property type="term" value="F:ABC-type quaternary ammonium compound transporting activity"/>
    <property type="evidence" value="ECO:0007669"/>
    <property type="project" value="UniProtKB-EC"/>
</dbReference>
<dbReference type="PANTHER" id="PTHR42781">
    <property type="entry name" value="SPERMIDINE/PUTRESCINE IMPORT ATP-BINDING PROTEIN POTA"/>
    <property type="match status" value="1"/>
</dbReference>
<dbReference type="FunFam" id="3.40.50.300:FF:000425">
    <property type="entry name" value="Probable ABC transporter, ATP-binding subunit"/>
    <property type="match status" value="1"/>
</dbReference>
<dbReference type="InterPro" id="IPR015853">
    <property type="entry name" value="ABC_transpr_FbpC"/>
</dbReference>
<keyword evidence="4" id="KW-0547">Nucleotide-binding</keyword>
<reference evidence="11" key="2">
    <citation type="submission" date="2021-04" db="EMBL/GenBank/DDBJ databases">
        <authorList>
            <person name="Gilroy R."/>
        </authorList>
    </citation>
    <scope>NUCLEOTIDE SEQUENCE</scope>
    <source>
        <strain evidence="11">B5_2728</strain>
    </source>
</reference>
<sequence length="325" mass="35883">MNHINLNLGKGMFLSLLGPSGSGKSTLLKTIAGLVQAQEGDILLKGESVLDRPAHRRGAVIVFQDLRLFGHMSVEENVAFGLRMQGVAKAERLKTARELLEQVQLPGFGSRRVSTLSGGQQQRVALARALATKPSLLLLDEPFSSLDEDLRQDMRQLVKQLHTDHGMTTILVTHDRQEALSMSDQVAVMMNGKLLQMGTPQQVYQNPASRQVADYFGRWCYLDGTVENGLFTSGSFTLPVSHPDGAYQLMLRPDGVDFTQDGPLSLRLEDVQFRGQDSLSRWSIQGGQKLEIPLSEGHGFAVGQTCRCGLKQDKVILYPKQKEQL</sequence>
<dbReference type="GO" id="GO:0015408">
    <property type="term" value="F:ABC-type ferric iron transporter activity"/>
    <property type="evidence" value="ECO:0007669"/>
    <property type="project" value="InterPro"/>
</dbReference>
<keyword evidence="6" id="KW-0408">Iron</keyword>
<dbReference type="PANTHER" id="PTHR42781:SF4">
    <property type="entry name" value="SPERMIDINE_PUTRESCINE IMPORT ATP-BINDING PROTEIN POTA"/>
    <property type="match status" value="1"/>
</dbReference>
<evidence type="ECO:0000259" key="10">
    <source>
        <dbReference type="PROSITE" id="PS50893"/>
    </source>
</evidence>
<keyword evidence="3" id="KW-0410">Iron transport</keyword>
<evidence type="ECO:0000256" key="9">
    <source>
        <dbReference type="ARBA" id="ARBA00066388"/>
    </source>
</evidence>
<evidence type="ECO:0000313" key="12">
    <source>
        <dbReference type="Proteomes" id="UP000713596"/>
    </source>
</evidence>
<reference evidence="11" key="1">
    <citation type="journal article" date="2021" name="PeerJ">
        <title>Extensive microbial diversity within the chicken gut microbiome revealed by metagenomics and culture.</title>
        <authorList>
            <person name="Gilroy R."/>
            <person name="Ravi A."/>
            <person name="Getino M."/>
            <person name="Pursley I."/>
            <person name="Horton D.L."/>
            <person name="Alikhan N.F."/>
            <person name="Baker D."/>
            <person name="Gharbi K."/>
            <person name="Hall N."/>
            <person name="Watson M."/>
            <person name="Adriaenssens E.M."/>
            <person name="Foster-Nyarko E."/>
            <person name="Jarju S."/>
            <person name="Secka A."/>
            <person name="Antonio M."/>
            <person name="Oren A."/>
            <person name="Chaudhuri R.R."/>
            <person name="La Ragione R."/>
            <person name="Hildebrand F."/>
            <person name="Pallen M.J."/>
        </authorList>
    </citation>
    <scope>NUCLEOTIDE SEQUENCE</scope>
    <source>
        <strain evidence="11">B5_2728</strain>
    </source>
</reference>
<evidence type="ECO:0000256" key="2">
    <source>
        <dbReference type="ARBA" id="ARBA00022475"/>
    </source>
</evidence>
<dbReference type="InterPro" id="IPR027417">
    <property type="entry name" value="P-loop_NTPase"/>
</dbReference>
<dbReference type="CDD" id="cd03259">
    <property type="entry name" value="ABC_Carb_Solutes_like"/>
    <property type="match status" value="1"/>
</dbReference>
<proteinExistence type="predicted"/>
<feature type="domain" description="ABC transporter" evidence="10">
    <location>
        <begin position="1"/>
        <end position="216"/>
    </location>
</feature>
<dbReference type="InterPro" id="IPR008995">
    <property type="entry name" value="Mo/tungstate-bd_C_term_dom"/>
</dbReference>
<comment type="caution">
    <text evidence="11">The sequence shown here is derived from an EMBL/GenBank/DDBJ whole genome shotgun (WGS) entry which is preliminary data.</text>
</comment>
<evidence type="ECO:0000256" key="4">
    <source>
        <dbReference type="ARBA" id="ARBA00022741"/>
    </source>
</evidence>
<keyword evidence="1" id="KW-0813">Transport</keyword>
<dbReference type="AlphaFoldDB" id="A0A948T2J9"/>
<dbReference type="SUPFAM" id="SSF50331">
    <property type="entry name" value="MOP-like"/>
    <property type="match status" value="1"/>
</dbReference>
<evidence type="ECO:0000256" key="8">
    <source>
        <dbReference type="ARBA" id="ARBA00023136"/>
    </source>
</evidence>
<dbReference type="GO" id="GO:0016887">
    <property type="term" value="F:ATP hydrolysis activity"/>
    <property type="evidence" value="ECO:0007669"/>
    <property type="project" value="InterPro"/>
</dbReference>
<dbReference type="GO" id="GO:0043190">
    <property type="term" value="C:ATP-binding cassette (ABC) transporter complex"/>
    <property type="evidence" value="ECO:0007669"/>
    <property type="project" value="InterPro"/>
</dbReference>
<evidence type="ECO:0000256" key="7">
    <source>
        <dbReference type="ARBA" id="ARBA00023065"/>
    </source>
</evidence>
<keyword evidence="7" id="KW-0406">Ion transport</keyword>
<keyword evidence="8" id="KW-0472">Membrane</keyword>
<evidence type="ECO:0000256" key="3">
    <source>
        <dbReference type="ARBA" id="ARBA00022496"/>
    </source>
</evidence>
<gene>
    <name evidence="11" type="ORF">H9882_04870</name>
</gene>
<dbReference type="InterPro" id="IPR050093">
    <property type="entry name" value="ABC_SmlMolc_Importer"/>
</dbReference>
<dbReference type="PROSITE" id="PS50893">
    <property type="entry name" value="ABC_TRANSPORTER_2"/>
    <property type="match status" value="1"/>
</dbReference>
<dbReference type="InterPro" id="IPR017871">
    <property type="entry name" value="ABC_transporter-like_CS"/>
</dbReference>
<dbReference type="EC" id="7.6.2.9" evidence="9"/>
<dbReference type="EMBL" id="JAHLFP010000036">
    <property type="protein sequence ID" value="MBU3806207.1"/>
    <property type="molecule type" value="Genomic_DNA"/>
</dbReference>
<evidence type="ECO:0000313" key="11">
    <source>
        <dbReference type="EMBL" id="MBU3806207.1"/>
    </source>
</evidence>
<organism evidence="11 12">
    <name type="scientific">Candidatus Allofournierella pullistercoris</name>
    <dbReference type="NCBI Taxonomy" id="2838597"/>
    <lineage>
        <taxon>Bacteria</taxon>
        <taxon>Bacillati</taxon>
        <taxon>Bacillota</taxon>
        <taxon>Clostridia</taxon>
        <taxon>Eubacteriales</taxon>
        <taxon>Oscillospiraceae</taxon>
        <taxon>Allofournierella</taxon>
    </lineage>
</organism>
<evidence type="ECO:0000256" key="5">
    <source>
        <dbReference type="ARBA" id="ARBA00022840"/>
    </source>
</evidence>
<dbReference type="GO" id="GO:0005524">
    <property type="term" value="F:ATP binding"/>
    <property type="evidence" value="ECO:0007669"/>
    <property type="project" value="UniProtKB-KW"/>
</dbReference>